<dbReference type="PANTHER" id="PTHR13693:SF2">
    <property type="entry name" value="SERINE PALMITOYLTRANSFERASE 1"/>
    <property type="match status" value="1"/>
</dbReference>
<dbReference type="GO" id="GO:0004758">
    <property type="term" value="F:serine C-palmitoyltransferase activity"/>
    <property type="evidence" value="ECO:0007669"/>
    <property type="project" value="UniProtKB-EC"/>
</dbReference>
<dbReference type="SUPFAM" id="SSF53383">
    <property type="entry name" value="PLP-dependent transferases"/>
    <property type="match status" value="1"/>
</dbReference>
<comment type="cofactor">
    <cofactor evidence="1">
        <name>pyridoxal 5'-phosphate</name>
        <dbReference type="ChEBI" id="CHEBI:597326"/>
    </cofactor>
</comment>
<keyword evidence="14" id="KW-0472">Membrane</keyword>
<evidence type="ECO:0000256" key="3">
    <source>
        <dbReference type="ARBA" id="ARBA00004991"/>
    </source>
</evidence>
<evidence type="ECO:0000256" key="2">
    <source>
        <dbReference type="ARBA" id="ARBA00004760"/>
    </source>
</evidence>
<accession>A0A9J6CS41</accession>
<dbReference type="OrthoDB" id="3168162at2759"/>
<dbReference type="GO" id="GO:0046512">
    <property type="term" value="P:sphingosine biosynthetic process"/>
    <property type="evidence" value="ECO:0007669"/>
    <property type="project" value="TreeGrafter"/>
</dbReference>
<evidence type="ECO:0000313" key="16">
    <source>
        <dbReference type="EMBL" id="KAG5684752.1"/>
    </source>
</evidence>
<evidence type="ECO:0000256" key="12">
    <source>
        <dbReference type="ARBA" id="ARBA00041765"/>
    </source>
</evidence>
<dbReference type="PANTHER" id="PTHR13693">
    <property type="entry name" value="CLASS II AMINOTRANSFERASE/8-AMINO-7-OXONONANOATE SYNTHASE"/>
    <property type="match status" value="1"/>
</dbReference>
<dbReference type="GO" id="GO:0030170">
    <property type="term" value="F:pyridoxal phosphate binding"/>
    <property type="evidence" value="ECO:0007669"/>
    <property type="project" value="InterPro"/>
</dbReference>
<keyword evidence="7" id="KW-0663">Pyridoxal phosphate</keyword>
<feature type="domain" description="Aminotransferase class I/classII large" evidence="15">
    <location>
        <begin position="99"/>
        <end position="459"/>
    </location>
</feature>
<keyword evidence="6" id="KW-0808">Transferase</keyword>
<dbReference type="InterPro" id="IPR015424">
    <property type="entry name" value="PyrdxlP-dep_Trfase"/>
</dbReference>
<evidence type="ECO:0000313" key="17">
    <source>
        <dbReference type="Proteomes" id="UP001107558"/>
    </source>
</evidence>
<comment type="pathway">
    <text evidence="2">Lipid metabolism; sphingolipid metabolism.</text>
</comment>
<evidence type="ECO:0000256" key="11">
    <source>
        <dbReference type="ARBA" id="ARBA00041066"/>
    </source>
</evidence>
<gene>
    <name evidence="16" type="ORF">PVAND_013966</name>
</gene>
<comment type="pathway">
    <text evidence="3">Sphingolipid metabolism.</text>
</comment>
<dbReference type="GO" id="GO:0016020">
    <property type="term" value="C:membrane"/>
    <property type="evidence" value="ECO:0007669"/>
    <property type="project" value="GOC"/>
</dbReference>
<keyword evidence="17" id="KW-1185">Reference proteome</keyword>
<evidence type="ECO:0000256" key="14">
    <source>
        <dbReference type="SAM" id="Phobius"/>
    </source>
</evidence>
<dbReference type="InterPro" id="IPR004839">
    <property type="entry name" value="Aminotransferase_I/II_large"/>
</dbReference>
<dbReference type="InterPro" id="IPR050087">
    <property type="entry name" value="AON_synthase_class-II"/>
</dbReference>
<comment type="caution">
    <text evidence="16">The sequence shown here is derived from an EMBL/GenBank/DDBJ whole genome shotgun (WGS) entry which is preliminary data.</text>
</comment>
<dbReference type="GO" id="GO:0046513">
    <property type="term" value="P:ceramide biosynthetic process"/>
    <property type="evidence" value="ECO:0007669"/>
    <property type="project" value="TreeGrafter"/>
</dbReference>
<dbReference type="Pfam" id="PF00155">
    <property type="entry name" value="Aminotran_1_2"/>
    <property type="match status" value="1"/>
</dbReference>
<dbReference type="InterPro" id="IPR015421">
    <property type="entry name" value="PyrdxlP-dep_Trfase_major"/>
</dbReference>
<dbReference type="GO" id="GO:0005783">
    <property type="term" value="C:endoplasmic reticulum"/>
    <property type="evidence" value="ECO:0007669"/>
    <property type="project" value="TreeGrafter"/>
</dbReference>
<keyword evidence="8" id="KW-0746">Sphingolipid metabolism</keyword>
<evidence type="ECO:0000259" key="15">
    <source>
        <dbReference type="Pfam" id="PF00155"/>
    </source>
</evidence>
<organism evidence="16 17">
    <name type="scientific">Polypedilum vanderplanki</name>
    <name type="common">Sleeping chironomid midge</name>
    <dbReference type="NCBI Taxonomy" id="319348"/>
    <lineage>
        <taxon>Eukaryota</taxon>
        <taxon>Metazoa</taxon>
        <taxon>Ecdysozoa</taxon>
        <taxon>Arthropoda</taxon>
        <taxon>Hexapoda</taxon>
        <taxon>Insecta</taxon>
        <taxon>Pterygota</taxon>
        <taxon>Neoptera</taxon>
        <taxon>Endopterygota</taxon>
        <taxon>Diptera</taxon>
        <taxon>Nematocera</taxon>
        <taxon>Chironomoidea</taxon>
        <taxon>Chironomidae</taxon>
        <taxon>Chironominae</taxon>
        <taxon>Polypedilum</taxon>
        <taxon>Polypedilum</taxon>
    </lineage>
</organism>
<protein>
    <recommendedName>
        <fullName evidence="11">Serine palmitoyltransferase 1</fullName>
        <ecNumber evidence="5">2.3.1.50</ecNumber>
    </recommendedName>
    <alternativeName>
        <fullName evidence="12">Long chain base biosynthesis protein 1</fullName>
    </alternativeName>
    <alternativeName>
        <fullName evidence="13">Serine-palmitoyl-CoA transferase 1</fullName>
    </alternativeName>
</protein>
<keyword evidence="10" id="KW-0012">Acyltransferase</keyword>
<dbReference type="Proteomes" id="UP001107558">
    <property type="component" value="Chromosome 1"/>
</dbReference>
<dbReference type="EMBL" id="JADBJN010000001">
    <property type="protein sequence ID" value="KAG5684752.1"/>
    <property type="molecule type" value="Genomic_DNA"/>
</dbReference>
<dbReference type="Gene3D" id="3.90.1150.10">
    <property type="entry name" value="Aspartate Aminotransferase, domain 1"/>
    <property type="match status" value="1"/>
</dbReference>
<evidence type="ECO:0000256" key="4">
    <source>
        <dbReference type="ARBA" id="ARBA00008392"/>
    </source>
</evidence>
<reference evidence="16" key="1">
    <citation type="submission" date="2021-03" db="EMBL/GenBank/DDBJ databases">
        <title>Chromosome level genome of the anhydrobiotic midge Polypedilum vanderplanki.</title>
        <authorList>
            <person name="Yoshida Y."/>
            <person name="Kikawada T."/>
            <person name="Gusev O."/>
        </authorList>
    </citation>
    <scope>NUCLEOTIDE SEQUENCE</scope>
    <source>
        <strain evidence="16">NIAS01</strain>
        <tissue evidence="16">Whole body or cell culture</tissue>
    </source>
</reference>
<keyword evidence="14" id="KW-0812">Transmembrane</keyword>
<feature type="transmembrane region" description="Helical" evidence="14">
    <location>
        <begin position="17"/>
        <end position="41"/>
    </location>
</feature>
<evidence type="ECO:0000256" key="1">
    <source>
        <dbReference type="ARBA" id="ARBA00001933"/>
    </source>
</evidence>
<dbReference type="InterPro" id="IPR015422">
    <property type="entry name" value="PyrdxlP-dep_Trfase_small"/>
</dbReference>
<evidence type="ECO:0000256" key="6">
    <source>
        <dbReference type="ARBA" id="ARBA00022679"/>
    </source>
</evidence>
<evidence type="ECO:0000256" key="10">
    <source>
        <dbReference type="ARBA" id="ARBA00023315"/>
    </source>
</evidence>
<evidence type="ECO:0000256" key="13">
    <source>
        <dbReference type="ARBA" id="ARBA00042649"/>
    </source>
</evidence>
<evidence type="ECO:0000256" key="7">
    <source>
        <dbReference type="ARBA" id="ARBA00022898"/>
    </source>
</evidence>
<keyword evidence="14" id="KW-1133">Transmembrane helix</keyword>
<dbReference type="EC" id="2.3.1.50" evidence="5"/>
<evidence type="ECO:0000256" key="9">
    <source>
        <dbReference type="ARBA" id="ARBA00023098"/>
    </source>
</evidence>
<keyword evidence="9" id="KW-0443">Lipid metabolism</keyword>
<proteinExistence type="inferred from homology"/>
<name>A0A9J6CS41_POLVA</name>
<dbReference type="AlphaFoldDB" id="A0A9J6CS41"/>
<evidence type="ECO:0000256" key="8">
    <source>
        <dbReference type="ARBA" id="ARBA00022919"/>
    </source>
</evidence>
<sequence length="470" mass="53495">MLQTESTPYIFSELYNIIFQAPAYVLFLEFSLLLLVVWIIIHKQSNGEKSLSKEEREEIIRNWKPEPLVTEIDQNHPALVNNHIIDGTVGKYITVDGIKCLNMATHNYLGLEEYPKIKESAINCIQKYGVGSCGPRGFYGTVDVHLELEERLAKFMDQEEAVVYSYAFSTIASAIPAYSKRTDIIFADECVNFAIQKGIDASRSRVVYFKHNDMRDLEKKLIEQHKLDLKNPKKAAKTRRFLVAEGIYVNTGEMCPLRELVELRSKYKLRLFLDETVSFGTIGQHGRGITELLCVDKSEVDLISASLENAVESIGGFCVGSHFIVEHQRLSGLGYCFSASQPPFLTQAAISALDIFENEPKIFNQLNDTAEKVDEQFRYFSKLELRGHPISPVKHLYLKDIDDSDKCEKILRKIADECIKKGLAVAYSEYLPVEKFPPRRSLRITINRLLTEDDITNAFKILEEVSKSVV</sequence>
<evidence type="ECO:0000256" key="5">
    <source>
        <dbReference type="ARBA" id="ARBA00013220"/>
    </source>
</evidence>
<dbReference type="FunFam" id="3.40.640.10:FF:000049">
    <property type="entry name" value="serine palmitoyltransferase 1 isoform X1"/>
    <property type="match status" value="1"/>
</dbReference>
<dbReference type="Gene3D" id="3.40.640.10">
    <property type="entry name" value="Type I PLP-dependent aspartate aminotransferase-like (Major domain)"/>
    <property type="match status" value="1"/>
</dbReference>
<comment type="similarity">
    <text evidence="4">Belongs to the class-II pyridoxal-phosphate-dependent aminotransferase family.</text>
</comment>